<evidence type="ECO:0000313" key="1">
    <source>
        <dbReference type="EMBL" id="EEP54192.1"/>
    </source>
</evidence>
<sequence length="43" mass="5048">MKINILEKEDKEMIKFGYTPICSSSTLSKTYIFEHIRDCCALF</sequence>
<dbReference type="HOGENOM" id="CLU_3231661_0_0_9"/>
<reference evidence="1 2" key="1">
    <citation type="submission" date="2009-08" db="EMBL/GenBank/DDBJ databases">
        <authorList>
            <person name="Shrivastava S."/>
            <person name="Brinkac L.B."/>
            <person name="Brown J.L."/>
            <person name="Bruce D.B."/>
            <person name="Detter C."/>
            <person name="Green L.D."/>
            <person name="Munk C.A."/>
            <person name="Rogers Y.C."/>
            <person name="Tapia R."/>
            <person name="Sims D.R."/>
            <person name="Smith L.A."/>
            <person name="Smith T.J."/>
            <person name="Sutton G."/>
            <person name="Brettin T."/>
        </authorList>
    </citation>
    <scope>NUCLEOTIDE SEQUENCE [LARGE SCALE GENOMIC DNA]</scope>
    <source>
        <strain evidence="2">E4 str. BoNT E BL5262</strain>
    </source>
</reference>
<name>C4IGB5_CLOBU</name>
<comment type="caution">
    <text evidence="1">The sequence shown here is derived from an EMBL/GenBank/DDBJ whole genome shotgun (WGS) entry which is preliminary data.</text>
</comment>
<accession>C4IGB5</accession>
<dbReference type="Proteomes" id="UP000003081">
    <property type="component" value="Unassembled WGS sequence"/>
</dbReference>
<dbReference type="EMBL" id="ACOM01000005">
    <property type="protein sequence ID" value="EEP54192.1"/>
    <property type="molecule type" value="Genomic_DNA"/>
</dbReference>
<proteinExistence type="predicted"/>
<protein>
    <submittedName>
        <fullName evidence="1">Uncharacterized protein</fullName>
    </submittedName>
</protein>
<gene>
    <name evidence="1" type="ORF">CLP_1820</name>
</gene>
<evidence type="ECO:0000313" key="2">
    <source>
        <dbReference type="Proteomes" id="UP000003081"/>
    </source>
</evidence>
<dbReference type="AlphaFoldDB" id="C4IGB5"/>
<organism evidence="1 2">
    <name type="scientific">Clostridium butyricum E4 str. BoNT E BL5262</name>
    <dbReference type="NCBI Taxonomy" id="632245"/>
    <lineage>
        <taxon>Bacteria</taxon>
        <taxon>Bacillati</taxon>
        <taxon>Bacillota</taxon>
        <taxon>Clostridia</taxon>
        <taxon>Eubacteriales</taxon>
        <taxon>Clostridiaceae</taxon>
        <taxon>Clostridium</taxon>
    </lineage>
</organism>
<keyword evidence="2" id="KW-1185">Reference proteome</keyword>